<sequence length="506" mass="56376">MSIKSSGGGLSIPKMMEPPQSSGSATGNPRNKVALKPGHSLMDWVRLGNSGVDLSGVGGVPQNVTISQLAAHNKRNDAWLAIRGKVYNVTKYMDFHPGGDDELMRGVGKDATELFNQVHAWVNYESLLHKCYVGRLVYSDSNSGPPIINKANNLIGKLFIKKDKCVTMDWYQQMSSINLQFFTRGGIPQTRVSLDKELTVSIRVGGMSHVTRIVLEDSVSWPCKVRTNYDSGKVEVLLNKSQPGIWRSLGQQQHNDSTDKQDTMFQPMEIVYISQVTHNTKLVFLRHKKCVLDSFPIGSSVQVQANLEGEEVVRSYTPVVPALHTDLIASEWRDYLCLMVKEYAKGAMSRHICSKTVKENLTVGHPVGSLSSLPCNTHLILLAAGTGFTPMVQIIQWGLGRKKLVSMSLVFFNVSERDIIWKDQLDRLANSDSRFTVTYVLSAPSDEWSGKSGRLSLDLLRELQLANEKKLDNFVFVCGPLAFNQLAQKLLGEINYTDDQFYIFQG</sequence>
<comment type="similarity">
    <text evidence="1">Belongs to the flavoprotein pyridine nucleotide cytochrome reductase family.</text>
</comment>
<dbReference type="FunFam" id="3.40.50.80:FF:000021">
    <property type="entry name" value="Cytochrome b5 reductase 4"/>
    <property type="match status" value="1"/>
</dbReference>
<organism evidence="9 10">
    <name type="scientific">Diploptera punctata</name>
    <name type="common">Pacific beetle cockroach</name>
    <dbReference type="NCBI Taxonomy" id="6984"/>
    <lineage>
        <taxon>Eukaryota</taxon>
        <taxon>Metazoa</taxon>
        <taxon>Ecdysozoa</taxon>
        <taxon>Arthropoda</taxon>
        <taxon>Hexapoda</taxon>
        <taxon>Insecta</taxon>
        <taxon>Pterygota</taxon>
        <taxon>Neoptera</taxon>
        <taxon>Polyneoptera</taxon>
        <taxon>Dictyoptera</taxon>
        <taxon>Blattodea</taxon>
        <taxon>Blaberoidea</taxon>
        <taxon>Blaberidae</taxon>
        <taxon>Diplopterinae</taxon>
        <taxon>Diploptera</taxon>
    </lineage>
</organism>
<dbReference type="PROSITE" id="PS51384">
    <property type="entry name" value="FAD_FR"/>
    <property type="match status" value="1"/>
</dbReference>
<evidence type="ECO:0000256" key="6">
    <source>
        <dbReference type="SAM" id="MobiDB-lite"/>
    </source>
</evidence>
<dbReference type="Gene3D" id="3.10.120.10">
    <property type="entry name" value="Cytochrome b5-like heme/steroid binding domain"/>
    <property type="match status" value="1"/>
</dbReference>
<evidence type="ECO:0000256" key="4">
    <source>
        <dbReference type="ARBA" id="ARBA00023002"/>
    </source>
</evidence>
<reference evidence="9" key="2">
    <citation type="submission" date="2023-05" db="EMBL/GenBank/DDBJ databases">
        <authorList>
            <person name="Fouks B."/>
        </authorList>
    </citation>
    <scope>NUCLEOTIDE SEQUENCE</scope>
    <source>
        <strain evidence="9">Stay&amp;Tobe</strain>
        <tissue evidence="9">Testes</tissue>
    </source>
</reference>
<dbReference type="InterPro" id="IPR018506">
    <property type="entry name" value="Cyt_B5_heme-BS"/>
</dbReference>
<comment type="caution">
    <text evidence="9">The sequence shown here is derived from an EMBL/GenBank/DDBJ whole genome shotgun (WGS) entry which is preliminary data.</text>
</comment>
<reference evidence="9" key="1">
    <citation type="journal article" date="2023" name="IScience">
        <title>Live-bearing cockroach genome reveals convergent evolutionary mechanisms linked to viviparity in insects and beyond.</title>
        <authorList>
            <person name="Fouks B."/>
            <person name="Harrison M.C."/>
            <person name="Mikhailova A.A."/>
            <person name="Marchal E."/>
            <person name="English S."/>
            <person name="Carruthers M."/>
            <person name="Jennings E.C."/>
            <person name="Chiamaka E.L."/>
            <person name="Frigard R.A."/>
            <person name="Pippel M."/>
            <person name="Attardo G.M."/>
            <person name="Benoit J.B."/>
            <person name="Bornberg-Bauer E."/>
            <person name="Tobe S.S."/>
        </authorList>
    </citation>
    <scope>NUCLEOTIDE SEQUENCE</scope>
    <source>
        <strain evidence="9">Stay&amp;Tobe</strain>
    </source>
</reference>
<dbReference type="InterPro" id="IPR036400">
    <property type="entry name" value="Cyt_B5-like_heme/steroid_sf"/>
</dbReference>
<evidence type="ECO:0000313" key="9">
    <source>
        <dbReference type="EMBL" id="KAJ9601368.1"/>
    </source>
</evidence>
<dbReference type="PRINTS" id="PR00406">
    <property type="entry name" value="CYTB5RDTASE"/>
</dbReference>
<dbReference type="SUPFAM" id="SSF52343">
    <property type="entry name" value="Ferredoxin reductase-like, C-terminal NADP-linked domain"/>
    <property type="match status" value="1"/>
</dbReference>
<feature type="domain" description="FAD-binding FR-type" evidence="8">
    <location>
        <begin position="263"/>
        <end position="373"/>
    </location>
</feature>
<dbReference type="FunFam" id="3.10.120.10:FF:000001">
    <property type="entry name" value="Cytochrome b5 reductase 4"/>
    <property type="match status" value="1"/>
</dbReference>
<name>A0AAD8ALM7_DIPPU</name>
<dbReference type="SUPFAM" id="SSF49764">
    <property type="entry name" value="HSP20-like chaperones"/>
    <property type="match status" value="1"/>
</dbReference>
<dbReference type="Gene3D" id="3.40.50.80">
    <property type="entry name" value="Nucleotide-binding domain of ferredoxin-NADP reductase (FNR) module"/>
    <property type="match status" value="1"/>
</dbReference>
<dbReference type="Pfam" id="PF00173">
    <property type="entry name" value="Cyt-b5"/>
    <property type="match status" value="1"/>
</dbReference>
<dbReference type="PRINTS" id="PR00363">
    <property type="entry name" value="CYTOCHROMEB5"/>
</dbReference>
<dbReference type="AlphaFoldDB" id="A0AAD8ALM7"/>
<dbReference type="EMBL" id="JASPKZ010000021">
    <property type="protein sequence ID" value="KAJ9601368.1"/>
    <property type="molecule type" value="Genomic_DNA"/>
</dbReference>
<keyword evidence="4" id="KW-0560">Oxidoreductase</keyword>
<dbReference type="CDD" id="cd06183">
    <property type="entry name" value="cyt_b5_reduct_like"/>
    <property type="match status" value="1"/>
</dbReference>
<dbReference type="GO" id="GO:0046872">
    <property type="term" value="F:metal ion binding"/>
    <property type="evidence" value="ECO:0007669"/>
    <property type="project" value="UniProtKB-KW"/>
</dbReference>
<feature type="domain" description="Cytochrome b5 heme-binding" evidence="7">
    <location>
        <begin position="61"/>
        <end position="137"/>
    </location>
</feature>
<dbReference type="InterPro" id="IPR001433">
    <property type="entry name" value="OxRdtase_FAD/NAD-bd"/>
</dbReference>
<dbReference type="SUPFAM" id="SSF63380">
    <property type="entry name" value="Riboflavin synthase domain-like"/>
    <property type="match status" value="1"/>
</dbReference>
<evidence type="ECO:0000256" key="2">
    <source>
        <dbReference type="ARBA" id="ARBA00022617"/>
    </source>
</evidence>
<dbReference type="Gene3D" id="2.40.30.10">
    <property type="entry name" value="Translation factors"/>
    <property type="match status" value="1"/>
</dbReference>
<dbReference type="PROSITE" id="PS00191">
    <property type="entry name" value="CYTOCHROME_B5_1"/>
    <property type="match status" value="1"/>
</dbReference>
<keyword evidence="2" id="KW-0349">Heme</keyword>
<dbReference type="InterPro" id="IPR017938">
    <property type="entry name" value="Riboflavin_synthase-like_b-brl"/>
</dbReference>
<dbReference type="Gene3D" id="2.60.40.790">
    <property type="match status" value="1"/>
</dbReference>
<dbReference type="InterPro" id="IPR039261">
    <property type="entry name" value="FNR_nucleotide-bd"/>
</dbReference>
<keyword evidence="3" id="KW-0479">Metal-binding</keyword>
<keyword evidence="10" id="KW-1185">Reference proteome</keyword>
<dbReference type="InterPro" id="IPR008333">
    <property type="entry name" value="Cbr1-like_FAD-bd_dom"/>
</dbReference>
<evidence type="ECO:0008006" key="11">
    <source>
        <dbReference type="Google" id="ProtNLM"/>
    </source>
</evidence>
<dbReference type="InterPro" id="IPR008978">
    <property type="entry name" value="HSP20-like_chaperone"/>
</dbReference>
<dbReference type="GO" id="GO:0006801">
    <property type="term" value="P:superoxide metabolic process"/>
    <property type="evidence" value="ECO:0007669"/>
    <property type="project" value="TreeGrafter"/>
</dbReference>
<dbReference type="Proteomes" id="UP001233999">
    <property type="component" value="Unassembled WGS sequence"/>
</dbReference>
<evidence type="ECO:0000313" key="10">
    <source>
        <dbReference type="Proteomes" id="UP001233999"/>
    </source>
</evidence>
<gene>
    <name evidence="9" type="ORF">L9F63_000506</name>
</gene>
<dbReference type="SUPFAM" id="SSF55856">
    <property type="entry name" value="Cytochrome b5-like heme/steroid binding domain"/>
    <property type="match status" value="1"/>
</dbReference>
<feature type="compositionally biased region" description="Polar residues" evidence="6">
    <location>
        <begin position="19"/>
        <end position="29"/>
    </location>
</feature>
<dbReference type="GO" id="GO:0005783">
    <property type="term" value="C:endoplasmic reticulum"/>
    <property type="evidence" value="ECO:0007669"/>
    <property type="project" value="TreeGrafter"/>
</dbReference>
<evidence type="ECO:0000256" key="3">
    <source>
        <dbReference type="ARBA" id="ARBA00022723"/>
    </source>
</evidence>
<feature type="region of interest" description="Disordered" evidence="6">
    <location>
        <begin position="1"/>
        <end position="33"/>
    </location>
</feature>
<feature type="compositionally biased region" description="Gly residues" evidence="6">
    <location>
        <begin position="1"/>
        <end position="10"/>
    </location>
</feature>
<evidence type="ECO:0000259" key="8">
    <source>
        <dbReference type="PROSITE" id="PS51384"/>
    </source>
</evidence>
<protein>
    <recommendedName>
        <fullName evidence="11">Cytochrome-b5 reductase</fullName>
    </recommendedName>
</protein>
<dbReference type="InterPro" id="IPR017927">
    <property type="entry name" value="FAD-bd_FR_type"/>
</dbReference>
<dbReference type="Pfam" id="PF00175">
    <property type="entry name" value="NAD_binding_1"/>
    <property type="match status" value="1"/>
</dbReference>
<proteinExistence type="inferred from homology"/>
<evidence type="ECO:0000259" key="7">
    <source>
        <dbReference type="PROSITE" id="PS50255"/>
    </source>
</evidence>
<dbReference type="PROSITE" id="PS50255">
    <property type="entry name" value="CYTOCHROME_B5_2"/>
    <property type="match status" value="1"/>
</dbReference>
<dbReference type="GO" id="GO:0004128">
    <property type="term" value="F:cytochrome-b5 reductase activity, acting on NAD(P)H"/>
    <property type="evidence" value="ECO:0007669"/>
    <property type="project" value="TreeGrafter"/>
</dbReference>
<dbReference type="GO" id="GO:0020037">
    <property type="term" value="F:heme binding"/>
    <property type="evidence" value="ECO:0007669"/>
    <property type="project" value="InterPro"/>
</dbReference>
<accession>A0AAD8ALM7</accession>
<evidence type="ECO:0000256" key="1">
    <source>
        <dbReference type="ARBA" id="ARBA00006105"/>
    </source>
</evidence>
<dbReference type="Pfam" id="PF00970">
    <property type="entry name" value="FAD_binding_6"/>
    <property type="match status" value="1"/>
</dbReference>
<dbReference type="InterPro" id="IPR051872">
    <property type="entry name" value="Cytochrome_b5/Flavoprotein_Rdt"/>
</dbReference>
<dbReference type="PANTHER" id="PTHR46237:SF1">
    <property type="entry name" value="CYTOCHROME B5 REDUCTASE 4"/>
    <property type="match status" value="1"/>
</dbReference>
<keyword evidence="5" id="KW-0408">Iron</keyword>
<dbReference type="PANTHER" id="PTHR46237">
    <property type="entry name" value="CYTOCHROME B5 REDUCTASE 4 FAMILY MEMBER"/>
    <property type="match status" value="1"/>
</dbReference>
<dbReference type="SMART" id="SM01117">
    <property type="entry name" value="Cyt-b5"/>
    <property type="match status" value="1"/>
</dbReference>
<dbReference type="InterPro" id="IPR001199">
    <property type="entry name" value="Cyt_B5-like_heme/steroid-bd"/>
</dbReference>
<evidence type="ECO:0000256" key="5">
    <source>
        <dbReference type="ARBA" id="ARBA00023004"/>
    </source>
</evidence>